<protein>
    <recommendedName>
        <fullName evidence="3">TIGR03085 family protein</fullName>
    </recommendedName>
</protein>
<name>A0A448NW58_9ACTN</name>
<dbReference type="Proteomes" id="UP000277858">
    <property type="component" value="Chromosome"/>
</dbReference>
<evidence type="ECO:0000313" key="1">
    <source>
        <dbReference type="EMBL" id="VEI02185.1"/>
    </source>
</evidence>
<dbReference type="EMBL" id="LR134473">
    <property type="protein sequence ID" value="VEI02185.1"/>
    <property type="molecule type" value="Genomic_DNA"/>
</dbReference>
<dbReference type="STRING" id="1122997.GCA_000425285_01424"/>
<dbReference type="InterPro" id="IPR017519">
    <property type="entry name" value="CHP03085"/>
</dbReference>
<accession>A0A448NW58</accession>
<proteinExistence type="predicted"/>
<sequence length="244" mass="27007">MVTTASTLLRRWWGALMRQDGVHTRGKGSAMSLARTERAALADDLDKLGPAAPTLCQGWLSDDLLCHLLIRENDPIGALGGQIDLFDEIGARRTEKLERSTSFAERVQRFRSGPSRLSVFRIPGVDRIANGAEFFIHHEDLLRAQPGWTPRTLGHQTETHLATSLSRMGRLFTRHSPVGVRAELSDQTGALHRIWLHPGDRIVTLVGLPSEVLLYCFGRTGAARVEILGEPEAVEAFRTTELSV</sequence>
<dbReference type="NCBIfam" id="TIGR03085">
    <property type="entry name" value="TIGR03085 family metal-binding protein"/>
    <property type="match status" value="1"/>
</dbReference>
<dbReference type="AlphaFoldDB" id="A0A448NW58"/>
<keyword evidence="2" id="KW-1185">Reference proteome</keyword>
<dbReference type="NCBIfam" id="TIGR03083">
    <property type="entry name" value="maleylpyruvate isomerase family mycothiol-dependent enzyme"/>
    <property type="match status" value="1"/>
</dbReference>
<evidence type="ECO:0008006" key="3">
    <source>
        <dbReference type="Google" id="ProtNLM"/>
    </source>
</evidence>
<reference evidence="1 2" key="1">
    <citation type="submission" date="2018-12" db="EMBL/GenBank/DDBJ databases">
        <authorList>
            <consortium name="Pathogen Informatics"/>
        </authorList>
    </citation>
    <scope>NUCLEOTIDE SEQUENCE [LARGE SCALE GENOMIC DNA]</scope>
    <source>
        <strain evidence="1 2">NCTC13652</strain>
    </source>
</reference>
<organism evidence="1 2">
    <name type="scientific">Acidipropionibacterium jensenii</name>
    <dbReference type="NCBI Taxonomy" id="1749"/>
    <lineage>
        <taxon>Bacteria</taxon>
        <taxon>Bacillati</taxon>
        <taxon>Actinomycetota</taxon>
        <taxon>Actinomycetes</taxon>
        <taxon>Propionibacteriales</taxon>
        <taxon>Propionibacteriaceae</taxon>
        <taxon>Acidipropionibacterium</taxon>
    </lineage>
</organism>
<evidence type="ECO:0000313" key="2">
    <source>
        <dbReference type="Proteomes" id="UP000277858"/>
    </source>
</evidence>
<gene>
    <name evidence="1" type="ORF">NCTC13652_00351</name>
</gene>
<dbReference type="InterPro" id="IPR017517">
    <property type="entry name" value="Maleyloyr_isom"/>
</dbReference>